<feature type="transmembrane region" description="Helical" evidence="9">
    <location>
        <begin position="238"/>
        <end position="258"/>
    </location>
</feature>
<accession>A0A238JME9</accession>
<evidence type="ECO:0000256" key="4">
    <source>
        <dbReference type="ARBA" id="ARBA00022475"/>
    </source>
</evidence>
<feature type="transmembrane region" description="Helical" evidence="9">
    <location>
        <begin position="205"/>
        <end position="231"/>
    </location>
</feature>
<dbReference type="GO" id="GO:0042773">
    <property type="term" value="P:ATP synthesis coupled electron transport"/>
    <property type="evidence" value="ECO:0007669"/>
    <property type="project" value="InterPro"/>
</dbReference>
<feature type="transmembrane region" description="Helical" evidence="9">
    <location>
        <begin position="410"/>
        <end position="436"/>
    </location>
</feature>
<feature type="transmembrane region" description="Helical" evidence="9">
    <location>
        <begin position="304"/>
        <end position="324"/>
    </location>
</feature>
<feature type="transmembrane region" description="Helical" evidence="9">
    <location>
        <begin position="162"/>
        <end position="182"/>
    </location>
</feature>
<dbReference type="RefSeq" id="WP_093965668.1">
    <property type="nucleotide sequence ID" value="NZ_FXYE01000001.1"/>
</dbReference>
<dbReference type="InterPro" id="IPR001750">
    <property type="entry name" value="ND/Mrp_TM"/>
</dbReference>
<dbReference type="PANTHER" id="PTHR42703:SF1">
    <property type="entry name" value="NA(+)_H(+) ANTIPORTER SUBUNIT D1"/>
    <property type="match status" value="1"/>
</dbReference>
<evidence type="ECO:0000256" key="2">
    <source>
        <dbReference type="ARBA" id="ARBA00004651"/>
    </source>
</evidence>
<evidence type="ECO:0000256" key="3">
    <source>
        <dbReference type="ARBA" id="ARBA00005346"/>
    </source>
</evidence>
<keyword evidence="5 8" id="KW-0812">Transmembrane</keyword>
<dbReference type="GO" id="GO:0005886">
    <property type="term" value="C:plasma membrane"/>
    <property type="evidence" value="ECO:0007669"/>
    <property type="project" value="UniProtKB-SubCell"/>
</dbReference>
<keyword evidence="6 9" id="KW-1133">Transmembrane helix</keyword>
<feature type="transmembrane region" description="Helical" evidence="9">
    <location>
        <begin position="456"/>
        <end position="475"/>
    </location>
</feature>
<reference evidence="12" key="1">
    <citation type="submission" date="2017-05" db="EMBL/GenBank/DDBJ databases">
        <authorList>
            <person name="Rodrigo-Torres L."/>
            <person name="Arahal R. D."/>
            <person name="Lucena T."/>
        </authorList>
    </citation>
    <scope>NUCLEOTIDE SEQUENCE [LARGE SCALE GENOMIC DNA]</scope>
    <source>
        <strain evidence="12">CECT 8621</strain>
    </source>
</reference>
<evidence type="ECO:0000259" key="10">
    <source>
        <dbReference type="Pfam" id="PF00361"/>
    </source>
</evidence>
<feature type="transmembrane region" description="Helical" evidence="9">
    <location>
        <begin position="372"/>
        <end position="390"/>
    </location>
</feature>
<name>A0A238JME9_9RHOB</name>
<comment type="similarity">
    <text evidence="3">Belongs to the CPA3 antiporters (TC 2.A.63) subunit D family.</text>
</comment>
<dbReference type="NCBIfam" id="NF009309">
    <property type="entry name" value="PRK12666.1"/>
    <property type="match status" value="1"/>
</dbReference>
<dbReference type="Proteomes" id="UP000202922">
    <property type="component" value="Unassembled WGS sequence"/>
</dbReference>
<dbReference type="AlphaFoldDB" id="A0A238JME9"/>
<evidence type="ECO:0000256" key="1">
    <source>
        <dbReference type="ARBA" id="ARBA00002378"/>
    </source>
</evidence>
<keyword evidence="4" id="KW-1003">Cell membrane</keyword>
<proteinExistence type="inferred from homology"/>
<feature type="transmembrane region" description="Helical" evidence="9">
    <location>
        <begin position="32"/>
        <end position="50"/>
    </location>
</feature>
<evidence type="ECO:0000256" key="6">
    <source>
        <dbReference type="ARBA" id="ARBA00022989"/>
    </source>
</evidence>
<evidence type="ECO:0000313" key="11">
    <source>
        <dbReference type="EMBL" id="SMX31367.1"/>
    </source>
</evidence>
<dbReference type="InterPro" id="IPR050586">
    <property type="entry name" value="CPA3_Na-H_Antiporter_D"/>
</dbReference>
<evidence type="ECO:0000256" key="7">
    <source>
        <dbReference type="ARBA" id="ARBA00023136"/>
    </source>
</evidence>
<dbReference type="EMBL" id="FXYE01000001">
    <property type="protein sequence ID" value="SMX31367.1"/>
    <property type="molecule type" value="Genomic_DNA"/>
</dbReference>
<dbReference type="PANTHER" id="PTHR42703">
    <property type="entry name" value="NADH DEHYDROGENASE"/>
    <property type="match status" value="1"/>
</dbReference>
<dbReference type="PRINTS" id="PR01437">
    <property type="entry name" value="NUOXDRDTASE4"/>
</dbReference>
<dbReference type="OrthoDB" id="9768329at2"/>
<dbReference type="InterPro" id="IPR003918">
    <property type="entry name" value="NADH_UbQ_OxRdtase"/>
</dbReference>
<feature type="transmembrane region" description="Helical" evidence="9">
    <location>
        <begin position="6"/>
        <end position="25"/>
    </location>
</feature>
<evidence type="ECO:0000256" key="5">
    <source>
        <dbReference type="ARBA" id="ARBA00022692"/>
    </source>
</evidence>
<feature type="transmembrane region" description="Helical" evidence="9">
    <location>
        <begin position="132"/>
        <end position="150"/>
    </location>
</feature>
<evidence type="ECO:0000256" key="8">
    <source>
        <dbReference type="RuleBase" id="RU000320"/>
    </source>
</evidence>
<keyword evidence="12" id="KW-1185">Reference proteome</keyword>
<evidence type="ECO:0000256" key="9">
    <source>
        <dbReference type="SAM" id="Phobius"/>
    </source>
</evidence>
<keyword evidence="7 9" id="KW-0472">Membrane</keyword>
<sequence length="513" mass="54550">MTHWIVLPIILPALVAPFIVLAARYHIGIQRVLSVAGVLALIAAACGLALQSADGTITLYQMGDWAAPFGIVLVGDRLSTMMVLLTAVLALFVLLYAIGSGWDDRGRHFHALFQFQLMGIMGAFLTGDLFNLFVFFEVLLIASYALMIHAGGNARLRAGVQYVLFNLIGSTLFLFALGSIYAETGTLNMADLAHRVALIGPEETVGIRVAAVLLLLVFAIKAAIVPLHFWLPSSYAEAPAPVAALFAIMTKVGAYAIIRVYTMIFPPELEVTAGLHDTWLLPAALVSLALGMVGVLAAKRLDRLVAFSVIGSMGMVMVSISLFTPAGIAAALYYIVHSTLAGATLFLISDLVRTGRADLKLTQQPTIAGNSLTAALFFVGAIAMAGLPPLSGFLGKLLVLDAAFDSNLVVWIWVIVLTSSLISILGFARAGSILFWKAHSVERGDDIEMMSPPATLSYVAVGGLVSLLVAHTVFAGQVHRYTSTMAAQLFAPEPYISTVLDTPGKLSKPKGDH</sequence>
<evidence type="ECO:0000313" key="12">
    <source>
        <dbReference type="Proteomes" id="UP000202922"/>
    </source>
</evidence>
<feature type="transmembrane region" description="Helical" evidence="9">
    <location>
        <begin position="78"/>
        <end position="97"/>
    </location>
</feature>
<gene>
    <name evidence="11" type="primary">mrpD</name>
    <name evidence="11" type="ORF">COL8621_00411</name>
</gene>
<feature type="transmembrane region" description="Helical" evidence="9">
    <location>
        <begin position="278"/>
        <end position="297"/>
    </location>
</feature>
<comment type="subcellular location">
    <subcellularLocation>
        <location evidence="2">Cell membrane</location>
        <topology evidence="2">Multi-pass membrane protein</topology>
    </subcellularLocation>
    <subcellularLocation>
        <location evidence="8">Membrane</location>
        <topology evidence="8">Multi-pass membrane protein</topology>
    </subcellularLocation>
</comment>
<comment type="function">
    <text evidence="1">NDH-1 shuttles electrons from NADH, via FMN and iron-sulfur (Fe-S) centers, to quinones in the respiratory chain. The immediate electron acceptor for the enzyme in this species is believed to be ubiquinone. Couples the redox reaction to proton translocation (for every two electrons transferred, four hydrogen ions are translocated across the cytoplasmic membrane), and thus conserves the redox energy in a proton gradient.</text>
</comment>
<dbReference type="GO" id="GO:0008137">
    <property type="term" value="F:NADH dehydrogenase (ubiquinone) activity"/>
    <property type="evidence" value="ECO:0007669"/>
    <property type="project" value="InterPro"/>
</dbReference>
<feature type="transmembrane region" description="Helical" evidence="9">
    <location>
        <begin position="330"/>
        <end position="352"/>
    </location>
</feature>
<feature type="transmembrane region" description="Helical" evidence="9">
    <location>
        <begin position="109"/>
        <end position="126"/>
    </location>
</feature>
<organism evidence="11 12">
    <name type="scientific">Actibacterium lipolyticum</name>
    <dbReference type="NCBI Taxonomy" id="1524263"/>
    <lineage>
        <taxon>Bacteria</taxon>
        <taxon>Pseudomonadati</taxon>
        <taxon>Pseudomonadota</taxon>
        <taxon>Alphaproteobacteria</taxon>
        <taxon>Rhodobacterales</taxon>
        <taxon>Roseobacteraceae</taxon>
        <taxon>Actibacterium</taxon>
    </lineage>
</organism>
<dbReference type="Pfam" id="PF00361">
    <property type="entry name" value="Proton_antipo_M"/>
    <property type="match status" value="1"/>
</dbReference>
<protein>
    <submittedName>
        <fullName evidence="11">Na(+)/H(+) antiporter subunit D</fullName>
    </submittedName>
</protein>
<feature type="domain" description="NADH:quinone oxidoreductase/Mrp antiporter transmembrane" evidence="10">
    <location>
        <begin position="127"/>
        <end position="422"/>
    </location>
</feature>